<comment type="caution">
    <text evidence="1">The sequence shown here is derived from an EMBL/GenBank/DDBJ whole genome shotgun (WGS) entry which is preliminary data.</text>
</comment>
<name>A0A2N3UCR6_9BACT</name>
<keyword evidence="2" id="KW-1185">Reference proteome</keyword>
<dbReference type="InterPro" id="IPR011250">
    <property type="entry name" value="OMP/PagP_B-barrel"/>
</dbReference>
<sequence>MRVQAGLAYGCSSEKFSWTPDNKVFHTASSRTNVIAMPVTLQHVMFKVFRRFPMYATGTLMPAYGISQTEYAQSENGDTAEVNNITDKGINTFVSAGIGVNYKINPRLYGQVEYHALKHNLTGRNSFFHDWDQGFKGLLHFYKSVGIGLNYKLDLGD</sequence>
<dbReference type="EMBL" id="PJMU01000002">
    <property type="protein sequence ID" value="PKV67135.1"/>
    <property type="molecule type" value="Genomic_DNA"/>
</dbReference>
<evidence type="ECO:0008006" key="3">
    <source>
        <dbReference type="Google" id="ProtNLM"/>
    </source>
</evidence>
<proteinExistence type="predicted"/>
<evidence type="ECO:0000313" key="1">
    <source>
        <dbReference type="EMBL" id="PKV67135.1"/>
    </source>
</evidence>
<protein>
    <recommendedName>
        <fullName evidence="3">Outer membrane protein with beta-barrel domain</fullName>
    </recommendedName>
</protein>
<organism evidence="1 2">
    <name type="scientific">Pontibacter ramchanderi</name>
    <dbReference type="NCBI Taxonomy" id="1179743"/>
    <lineage>
        <taxon>Bacteria</taxon>
        <taxon>Pseudomonadati</taxon>
        <taxon>Bacteroidota</taxon>
        <taxon>Cytophagia</taxon>
        <taxon>Cytophagales</taxon>
        <taxon>Hymenobacteraceae</taxon>
        <taxon>Pontibacter</taxon>
    </lineage>
</organism>
<reference evidence="1 2" key="1">
    <citation type="submission" date="2017-12" db="EMBL/GenBank/DDBJ databases">
        <title>Genomic Encyclopedia of Type Strains, Phase III (KMG-III): the genomes of soil and plant-associated and newly described type strains.</title>
        <authorList>
            <person name="Whitman W."/>
        </authorList>
    </citation>
    <scope>NUCLEOTIDE SEQUENCE [LARGE SCALE GENOMIC DNA]</scope>
    <source>
        <strain evidence="1 2">LP43</strain>
    </source>
</reference>
<dbReference type="AlphaFoldDB" id="A0A2N3UCR6"/>
<evidence type="ECO:0000313" key="2">
    <source>
        <dbReference type="Proteomes" id="UP000233782"/>
    </source>
</evidence>
<accession>A0A2N3UCR6</accession>
<dbReference type="SUPFAM" id="SSF56925">
    <property type="entry name" value="OMPA-like"/>
    <property type="match status" value="1"/>
</dbReference>
<gene>
    <name evidence="1" type="ORF">BD749_2275</name>
</gene>
<dbReference type="Proteomes" id="UP000233782">
    <property type="component" value="Unassembled WGS sequence"/>
</dbReference>